<dbReference type="Gene3D" id="2.30.240.10">
    <property type="entry name" value="At5g01610-like"/>
    <property type="match status" value="1"/>
</dbReference>
<evidence type="ECO:0000256" key="1">
    <source>
        <dbReference type="SAM" id="SignalP"/>
    </source>
</evidence>
<comment type="caution">
    <text evidence="2">The sequence shown here is derived from an EMBL/GenBank/DDBJ whole genome shotgun (WGS) entry which is preliminary data.</text>
</comment>
<evidence type="ECO:0008006" key="4">
    <source>
        <dbReference type="Google" id="ProtNLM"/>
    </source>
</evidence>
<feature type="chain" id="PRO_5029606297" description="DUF538 family protein" evidence="1">
    <location>
        <begin position="24"/>
        <end position="162"/>
    </location>
</feature>
<proteinExistence type="predicted"/>
<dbReference type="Pfam" id="PF04398">
    <property type="entry name" value="DUF538"/>
    <property type="match status" value="1"/>
</dbReference>
<name>A0A7J7D1R6_TRIWF</name>
<dbReference type="InParanoid" id="A0A7J7D1R6"/>
<dbReference type="InterPro" id="IPR007493">
    <property type="entry name" value="DUF538"/>
</dbReference>
<dbReference type="AlphaFoldDB" id="A0A7J7D1R6"/>
<dbReference type="InterPro" id="IPR036758">
    <property type="entry name" value="At5g01610-like"/>
</dbReference>
<feature type="signal peptide" evidence="1">
    <location>
        <begin position="1"/>
        <end position="23"/>
    </location>
</feature>
<sequence>MGFVNGSLSAILCLIIFASSSLASPTAYEKLEEYNLPIGILPKGVLGYELDPSTGKFSASFNSSCSFSLEGSYQLRYKPAIRGYVSQGRISGLEGVSVKLFLFWVDIVEVVRSGDDLEFSVGIAGAGFPVNNFEESPQCGCGLDCNGVKVIKLRSNPLVGSY</sequence>
<accession>A0A7J7D1R6</accession>
<organism evidence="2 3">
    <name type="scientific">Tripterygium wilfordii</name>
    <name type="common">Thunder God vine</name>
    <dbReference type="NCBI Taxonomy" id="458696"/>
    <lineage>
        <taxon>Eukaryota</taxon>
        <taxon>Viridiplantae</taxon>
        <taxon>Streptophyta</taxon>
        <taxon>Embryophyta</taxon>
        <taxon>Tracheophyta</taxon>
        <taxon>Spermatophyta</taxon>
        <taxon>Magnoliopsida</taxon>
        <taxon>eudicotyledons</taxon>
        <taxon>Gunneridae</taxon>
        <taxon>Pentapetalae</taxon>
        <taxon>rosids</taxon>
        <taxon>fabids</taxon>
        <taxon>Celastrales</taxon>
        <taxon>Celastraceae</taxon>
        <taxon>Tripterygium</taxon>
    </lineage>
</organism>
<dbReference type="EMBL" id="JAAARO010000011">
    <property type="protein sequence ID" value="KAF5740016.1"/>
    <property type="molecule type" value="Genomic_DNA"/>
</dbReference>
<dbReference type="PANTHER" id="PTHR31676">
    <property type="entry name" value="T31J12.3 PROTEIN-RELATED"/>
    <property type="match status" value="1"/>
</dbReference>
<keyword evidence="3" id="KW-1185">Reference proteome</keyword>
<dbReference type="Proteomes" id="UP000593562">
    <property type="component" value="Unassembled WGS sequence"/>
</dbReference>
<dbReference type="OrthoDB" id="1873537at2759"/>
<keyword evidence="1" id="KW-0732">Signal</keyword>
<dbReference type="PANTHER" id="PTHR31676:SF76">
    <property type="entry name" value="OS05G0362300 PROTEIN"/>
    <property type="match status" value="1"/>
</dbReference>
<dbReference type="SUPFAM" id="SSF141562">
    <property type="entry name" value="At5g01610-like"/>
    <property type="match status" value="1"/>
</dbReference>
<gene>
    <name evidence="2" type="ORF">HS088_TW11G00079</name>
</gene>
<evidence type="ECO:0000313" key="3">
    <source>
        <dbReference type="Proteomes" id="UP000593562"/>
    </source>
</evidence>
<protein>
    <recommendedName>
        <fullName evidence="4">DUF538 family protein</fullName>
    </recommendedName>
</protein>
<reference evidence="2 3" key="1">
    <citation type="journal article" date="2020" name="Nat. Commun.">
        <title>Genome of Tripterygium wilfordii and identification of cytochrome P450 involved in triptolide biosynthesis.</title>
        <authorList>
            <person name="Tu L."/>
            <person name="Su P."/>
            <person name="Zhang Z."/>
            <person name="Gao L."/>
            <person name="Wang J."/>
            <person name="Hu T."/>
            <person name="Zhou J."/>
            <person name="Zhang Y."/>
            <person name="Zhao Y."/>
            <person name="Liu Y."/>
            <person name="Song Y."/>
            <person name="Tong Y."/>
            <person name="Lu Y."/>
            <person name="Yang J."/>
            <person name="Xu C."/>
            <person name="Jia M."/>
            <person name="Peters R.J."/>
            <person name="Huang L."/>
            <person name="Gao W."/>
        </authorList>
    </citation>
    <scope>NUCLEOTIDE SEQUENCE [LARGE SCALE GENOMIC DNA]</scope>
    <source>
        <strain evidence="3">cv. XIE 37</strain>
        <tissue evidence="2">Leaf</tissue>
    </source>
</reference>
<evidence type="ECO:0000313" key="2">
    <source>
        <dbReference type="EMBL" id="KAF5740016.1"/>
    </source>
</evidence>